<feature type="transmembrane region" description="Helical" evidence="1">
    <location>
        <begin position="27"/>
        <end position="48"/>
    </location>
</feature>
<evidence type="ECO:0000313" key="3">
    <source>
        <dbReference type="Proteomes" id="UP001157034"/>
    </source>
</evidence>
<protein>
    <submittedName>
        <fullName evidence="2">Uncharacterized protein</fullName>
    </submittedName>
</protein>
<comment type="caution">
    <text evidence="2">The sequence shown here is derived from an EMBL/GenBank/DDBJ whole genome shotgun (WGS) entry which is preliminary data.</text>
</comment>
<evidence type="ECO:0000313" key="2">
    <source>
        <dbReference type="EMBL" id="GMA95854.1"/>
    </source>
</evidence>
<dbReference type="EMBL" id="BSVB01000001">
    <property type="protein sequence ID" value="GMA95854.1"/>
    <property type="molecule type" value="Genomic_DNA"/>
</dbReference>
<dbReference type="RefSeq" id="WP_284254547.1">
    <property type="nucleotide sequence ID" value="NZ_BAAAQO010000001.1"/>
</dbReference>
<keyword evidence="1" id="KW-0472">Membrane</keyword>
<keyword evidence="1" id="KW-1133">Transmembrane helix</keyword>
<proteinExistence type="predicted"/>
<name>A0ABQ6K994_9MICO</name>
<keyword evidence="3" id="KW-1185">Reference proteome</keyword>
<keyword evidence="1" id="KW-0812">Transmembrane</keyword>
<dbReference type="Proteomes" id="UP001157034">
    <property type="component" value="Unassembled WGS sequence"/>
</dbReference>
<organism evidence="2 3">
    <name type="scientific">Pseudolysinimonas kribbensis</name>
    <dbReference type="NCBI Taxonomy" id="433641"/>
    <lineage>
        <taxon>Bacteria</taxon>
        <taxon>Bacillati</taxon>
        <taxon>Actinomycetota</taxon>
        <taxon>Actinomycetes</taxon>
        <taxon>Micrococcales</taxon>
        <taxon>Microbacteriaceae</taxon>
        <taxon>Pseudolysinimonas</taxon>
    </lineage>
</organism>
<gene>
    <name evidence="2" type="ORF">GCM10025881_26780</name>
</gene>
<accession>A0ABQ6K994</accession>
<reference evidence="3" key="1">
    <citation type="journal article" date="2019" name="Int. J. Syst. Evol. Microbiol.">
        <title>The Global Catalogue of Microorganisms (GCM) 10K type strain sequencing project: providing services to taxonomists for standard genome sequencing and annotation.</title>
        <authorList>
            <consortium name="The Broad Institute Genomics Platform"/>
            <consortium name="The Broad Institute Genome Sequencing Center for Infectious Disease"/>
            <person name="Wu L."/>
            <person name="Ma J."/>
        </authorList>
    </citation>
    <scope>NUCLEOTIDE SEQUENCE [LARGE SCALE GENOMIC DNA]</scope>
    <source>
        <strain evidence="3">NBRC 108894</strain>
    </source>
</reference>
<evidence type="ECO:0000256" key="1">
    <source>
        <dbReference type="SAM" id="Phobius"/>
    </source>
</evidence>
<sequence length="54" mass="5617">MNVETVPTSCATTGPCHDTGTFPDLSWLAVPGLILAVIVIGIIVYFAIKGSRGL</sequence>